<name>A0ABN6J5Q3_9CLOT</name>
<dbReference type="Pfam" id="PF09388">
    <property type="entry name" value="SpoOE-like"/>
    <property type="match status" value="1"/>
</dbReference>
<dbReference type="InterPro" id="IPR036638">
    <property type="entry name" value="HLH_DNA-bd_sf"/>
</dbReference>
<sequence>MNDLCHNCTLNYSIEHCRETLNNIIVEKEYNLLEDEVINKSQLLDDLITECVFCENNLVIL</sequence>
<accession>A0ABN6J5Q3</accession>
<dbReference type="Gene3D" id="4.10.280.10">
    <property type="entry name" value="Helix-loop-helix DNA-binding domain"/>
    <property type="match status" value="1"/>
</dbReference>
<organism evidence="1 2">
    <name type="scientific">Clostridium gelidum</name>
    <dbReference type="NCBI Taxonomy" id="704125"/>
    <lineage>
        <taxon>Bacteria</taxon>
        <taxon>Bacillati</taxon>
        <taxon>Bacillota</taxon>
        <taxon>Clostridia</taxon>
        <taxon>Eubacteriales</taxon>
        <taxon>Clostridiaceae</taxon>
        <taxon>Clostridium</taxon>
    </lineage>
</organism>
<evidence type="ECO:0000313" key="2">
    <source>
        <dbReference type="Proteomes" id="UP000824633"/>
    </source>
</evidence>
<gene>
    <name evidence="1" type="ORF">psyc5s11_49570</name>
</gene>
<dbReference type="EMBL" id="AP024849">
    <property type="protein sequence ID" value="BCZ48890.1"/>
    <property type="molecule type" value="Genomic_DNA"/>
</dbReference>
<dbReference type="Proteomes" id="UP000824633">
    <property type="component" value="Chromosome"/>
</dbReference>
<dbReference type="SUPFAM" id="SSF140500">
    <property type="entry name" value="BAS1536-like"/>
    <property type="match status" value="1"/>
</dbReference>
<evidence type="ECO:0000313" key="1">
    <source>
        <dbReference type="EMBL" id="BCZ48890.1"/>
    </source>
</evidence>
<reference evidence="2" key="1">
    <citation type="submission" date="2021-07" db="EMBL/GenBank/DDBJ databases">
        <title>Complete genome sequencing of a Clostridium isolate.</title>
        <authorList>
            <person name="Ueki A."/>
            <person name="Tonouchi A."/>
        </authorList>
    </citation>
    <scope>NUCLEOTIDE SEQUENCE [LARGE SCALE GENOMIC DNA]</scope>
    <source>
        <strain evidence="2">C5S11</strain>
    </source>
</reference>
<dbReference type="InterPro" id="IPR018540">
    <property type="entry name" value="Spo0E-like"/>
</dbReference>
<dbReference type="InterPro" id="IPR037208">
    <property type="entry name" value="Spo0E-like_sf"/>
</dbReference>
<protein>
    <submittedName>
        <fullName evidence="1">Uncharacterized protein</fullName>
    </submittedName>
</protein>
<proteinExistence type="predicted"/>
<dbReference type="RefSeq" id="WP_224035120.1">
    <property type="nucleotide sequence ID" value="NZ_AP024849.1"/>
</dbReference>
<keyword evidence="2" id="KW-1185">Reference proteome</keyword>